<dbReference type="InterPro" id="IPR017907">
    <property type="entry name" value="Znf_RING_CS"/>
</dbReference>
<dbReference type="CDD" id="cd20335">
    <property type="entry name" value="BRcat_RBR"/>
    <property type="match status" value="1"/>
</dbReference>
<dbReference type="SUPFAM" id="SSF57850">
    <property type="entry name" value="RING/U-box"/>
    <property type="match status" value="1"/>
</dbReference>
<keyword evidence="6" id="KW-0863">Zinc-finger</keyword>
<evidence type="ECO:0000259" key="9">
    <source>
        <dbReference type="PROSITE" id="PS51873"/>
    </source>
</evidence>
<evidence type="ECO:0000313" key="11">
    <source>
        <dbReference type="Proteomes" id="UP000758603"/>
    </source>
</evidence>
<dbReference type="PROSITE" id="PS51873">
    <property type="entry name" value="TRIAD"/>
    <property type="match status" value="1"/>
</dbReference>
<proteinExistence type="predicted"/>
<dbReference type="Proteomes" id="UP000758603">
    <property type="component" value="Unassembled WGS sequence"/>
</dbReference>
<dbReference type="InterPro" id="IPR031127">
    <property type="entry name" value="E3_UB_ligase_RBR"/>
</dbReference>
<dbReference type="OrthoDB" id="10009520at2759"/>
<evidence type="ECO:0000256" key="4">
    <source>
        <dbReference type="ARBA" id="ARBA00022723"/>
    </source>
</evidence>
<keyword evidence="3" id="KW-0808">Transferase</keyword>
<protein>
    <recommendedName>
        <fullName evidence="2">RBR-type E3 ubiquitin transferase</fullName>
        <ecNumber evidence="2">2.3.2.31</ecNumber>
    </recommendedName>
</protein>
<keyword evidence="5" id="KW-0677">Repeat</keyword>
<gene>
    <name evidence="10" type="ORF">BKA67DRAFT_681627</name>
</gene>
<evidence type="ECO:0000256" key="3">
    <source>
        <dbReference type="ARBA" id="ARBA00022679"/>
    </source>
</evidence>
<dbReference type="AlphaFoldDB" id="A0A9P8UEN4"/>
<evidence type="ECO:0000256" key="5">
    <source>
        <dbReference type="ARBA" id="ARBA00022737"/>
    </source>
</evidence>
<evidence type="ECO:0000256" key="6">
    <source>
        <dbReference type="ARBA" id="ARBA00022771"/>
    </source>
</evidence>
<organism evidence="10 11">
    <name type="scientific">Truncatella angustata</name>
    <dbReference type="NCBI Taxonomy" id="152316"/>
    <lineage>
        <taxon>Eukaryota</taxon>
        <taxon>Fungi</taxon>
        <taxon>Dikarya</taxon>
        <taxon>Ascomycota</taxon>
        <taxon>Pezizomycotina</taxon>
        <taxon>Sordariomycetes</taxon>
        <taxon>Xylariomycetidae</taxon>
        <taxon>Amphisphaeriales</taxon>
        <taxon>Sporocadaceae</taxon>
        <taxon>Truncatella</taxon>
    </lineage>
</organism>
<dbReference type="EMBL" id="JAGPXC010000007">
    <property type="protein sequence ID" value="KAH6648556.1"/>
    <property type="molecule type" value="Genomic_DNA"/>
</dbReference>
<sequence>MEESQDTSIELALQLQLWEIKSFQASSAATANHTHGGADNQEAADLFRAEIEEQLLGWGFAGTEGDTPPRTPSLPPTPHGCIGCFTALAVEDAFELPCDHHYCRTCLRIAVCLSFEEGIIFPPRCCNQPIPIDDAEDRACVEEFLRLDRIETDILGDFAELDGPELLAKSDEVRVERETLDKTYCSNPTCSAFIPPGDIFRDTAACRKCGDLTCSLCKQASHGGVCPRDEASQQVLGMALTEGWQRCPTCQTLVELNTGCNHMTCRCGQEFCYVCGGAWRGADGQRICQCPHWEERNIVAAQAEDILDREGGDQLILDAWGQLGLDPEVEDQQVNHRCEVRRHQWQFRRRSDECENCHHDMSDFIFECNTCGMIVCKRCRRYQL</sequence>
<keyword evidence="8" id="KW-0862">Zinc</keyword>
<reference evidence="10" key="1">
    <citation type="journal article" date="2021" name="Nat. Commun.">
        <title>Genetic determinants of endophytism in the Arabidopsis root mycobiome.</title>
        <authorList>
            <person name="Mesny F."/>
            <person name="Miyauchi S."/>
            <person name="Thiergart T."/>
            <person name="Pickel B."/>
            <person name="Atanasova L."/>
            <person name="Karlsson M."/>
            <person name="Huettel B."/>
            <person name="Barry K.W."/>
            <person name="Haridas S."/>
            <person name="Chen C."/>
            <person name="Bauer D."/>
            <person name="Andreopoulos W."/>
            <person name="Pangilinan J."/>
            <person name="LaButti K."/>
            <person name="Riley R."/>
            <person name="Lipzen A."/>
            <person name="Clum A."/>
            <person name="Drula E."/>
            <person name="Henrissat B."/>
            <person name="Kohler A."/>
            <person name="Grigoriev I.V."/>
            <person name="Martin F.M."/>
            <person name="Hacquard S."/>
        </authorList>
    </citation>
    <scope>NUCLEOTIDE SEQUENCE</scope>
    <source>
        <strain evidence="10">MPI-SDFR-AT-0073</strain>
    </source>
</reference>
<dbReference type="RefSeq" id="XP_045955063.1">
    <property type="nucleotide sequence ID" value="XM_046108924.1"/>
</dbReference>
<dbReference type="Gene3D" id="1.20.120.1750">
    <property type="match status" value="1"/>
</dbReference>
<comment type="caution">
    <text evidence="10">The sequence shown here is derived from an EMBL/GenBank/DDBJ whole genome shotgun (WGS) entry which is preliminary data.</text>
</comment>
<feature type="domain" description="RING-type" evidence="9">
    <location>
        <begin position="77"/>
        <end position="294"/>
    </location>
</feature>
<evidence type="ECO:0000256" key="7">
    <source>
        <dbReference type="ARBA" id="ARBA00022786"/>
    </source>
</evidence>
<evidence type="ECO:0000313" key="10">
    <source>
        <dbReference type="EMBL" id="KAH6648556.1"/>
    </source>
</evidence>
<keyword evidence="4" id="KW-0479">Metal-binding</keyword>
<dbReference type="CDD" id="cd22584">
    <property type="entry name" value="Rcat_RBR_unk"/>
    <property type="match status" value="1"/>
</dbReference>
<dbReference type="PANTHER" id="PTHR11685">
    <property type="entry name" value="RBR FAMILY RING FINGER AND IBR DOMAIN-CONTAINING"/>
    <property type="match status" value="1"/>
</dbReference>
<evidence type="ECO:0000256" key="8">
    <source>
        <dbReference type="ARBA" id="ARBA00022833"/>
    </source>
</evidence>
<name>A0A9P8UEN4_9PEZI</name>
<dbReference type="PROSITE" id="PS00518">
    <property type="entry name" value="ZF_RING_1"/>
    <property type="match status" value="1"/>
</dbReference>
<evidence type="ECO:0000256" key="1">
    <source>
        <dbReference type="ARBA" id="ARBA00001798"/>
    </source>
</evidence>
<dbReference type="InterPro" id="IPR002867">
    <property type="entry name" value="IBR_dom"/>
</dbReference>
<comment type="catalytic activity">
    <reaction evidence="1">
        <text>[E2 ubiquitin-conjugating enzyme]-S-ubiquitinyl-L-cysteine + [acceptor protein]-L-lysine = [E2 ubiquitin-conjugating enzyme]-L-cysteine + [acceptor protein]-N(6)-ubiquitinyl-L-lysine.</text>
        <dbReference type="EC" id="2.3.2.31"/>
    </reaction>
</comment>
<accession>A0A9P8UEN4</accession>
<keyword evidence="11" id="KW-1185">Reference proteome</keyword>
<dbReference type="GO" id="GO:0061630">
    <property type="term" value="F:ubiquitin protein ligase activity"/>
    <property type="evidence" value="ECO:0007669"/>
    <property type="project" value="UniProtKB-EC"/>
</dbReference>
<dbReference type="SMART" id="SM00647">
    <property type="entry name" value="IBR"/>
    <property type="match status" value="2"/>
</dbReference>
<dbReference type="Pfam" id="PF22191">
    <property type="entry name" value="IBR_1"/>
    <property type="match status" value="1"/>
</dbReference>
<dbReference type="EC" id="2.3.2.31" evidence="2"/>
<dbReference type="Pfam" id="PF01485">
    <property type="entry name" value="IBR"/>
    <property type="match status" value="1"/>
</dbReference>
<dbReference type="InterPro" id="IPR044066">
    <property type="entry name" value="TRIAD_supradom"/>
</dbReference>
<keyword evidence="7" id="KW-0833">Ubl conjugation pathway</keyword>
<dbReference type="GO" id="GO:0008270">
    <property type="term" value="F:zinc ion binding"/>
    <property type="evidence" value="ECO:0007669"/>
    <property type="project" value="UniProtKB-KW"/>
</dbReference>
<evidence type="ECO:0000256" key="2">
    <source>
        <dbReference type="ARBA" id="ARBA00012251"/>
    </source>
</evidence>
<dbReference type="GeneID" id="70137815"/>
<dbReference type="GO" id="GO:0016567">
    <property type="term" value="P:protein ubiquitination"/>
    <property type="evidence" value="ECO:0007669"/>
    <property type="project" value="InterPro"/>
</dbReference>